<evidence type="ECO:0000259" key="5">
    <source>
        <dbReference type="Pfam" id="PF00496"/>
    </source>
</evidence>
<dbReference type="Proteomes" id="UP000019365">
    <property type="component" value="Unassembled WGS sequence"/>
</dbReference>
<keyword evidence="4" id="KW-0732">Signal</keyword>
<dbReference type="Gene3D" id="3.10.105.10">
    <property type="entry name" value="Dipeptide-binding Protein, Domain 3"/>
    <property type="match status" value="1"/>
</dbReference>
<sequence>MTAVYNGCKRTGMEKKVREKRIITLAVCAASVIGSVTGCGNSDKKGGGGGHMYSAALAGNPRSLDPQFATDPSSATVIKNLYSGLMMKDESDNIICCNAADYKVSSDGCVYTFNLKDDNYWFFDKNDDDKIDEDEYYPVTAYDYVFAFRRLLDPNMHSPFARDFRCLKNSGRVADGSYATHSLGVEAKDNHTLEFTLEAPCAEFLSLLTTPAAFPCNEEFFIGTKGRYGLDDRSVMSNGAFYVRQWFYDPYGSNNILYMRKNEVNENDSYSILPSYVSFSIQDDEAGVRQAFKDDEAECFPTMKTGGYNPKKYKITGEQATTLGLVFNPDDKLYSNQDLRRAVALSLDREALGLDDNSDLRAAYGIIPPAVDIVGRSYRDLASDRQFDIFDPQAAVGLLEKSKEELKIKSVDSVKIIVDASTVDSRYLHILSQSWQDSLGIYIGIEDLTSAEFRERIDSGNYSIALYPLRGDFNSGIAFFDRFVTESCLAGASGGADCSADIIKCPTVNELVNSYTAAEKLILEKNGFIPVFYKSSYLIAKDDNDDIIYDPFTGSIDYRIARNYS</sequence>
<evidence type="ECO:0000256" key="1">
    <source>
        <dbReference type="ARBA" id="ARBA00004196"/>
    </source>
</evidence>
<comment type="caution">
    <text evidence="6">The sequence shown here is derived from an EMBL/GenBank/DDBJ whole genome shotgun (WGS) entry which is preliminary data.</text>
</comment>
<dbReference type="GO" id="GO:0030313">
    <property type="term" value="C:cell envelope"/>
    <property type="evidence" value="ECO:0007669"/>
    <property type="project" value="UniProtKB-SubCell"/>
</dbReference>
<comment type="subcellular location">
    <subcellularLocation>
        <location evidence="1">Cell envelope</location>
    </subcellularLocation>
</comment>
<dbReference type="InterPro" id="IPR000914">
    <property type="entry name" value="SBP_5_dom"/>
</dbReference>
<dbReference type="InterPro" id="IPR030678">
    <property type="entry name" value="Peptide/Ni-bd"/>
</dbReference>
<dbReference type="Gene3D" id="3.40.190.10">
    <property type="entry name" value="Periplasmic binding protein-like II"/>
    <property type="match status" value="1"/>
</dbReference>
<evidence type="ECO:0000256" key="4">
    <source>
        <dbReference type="ARBA" id="ARBA00022729"/>
    </source>
</evidence>
<dbReference type="Gene3D" id="3.90.76.10">
    <property type="entry name" value="Dipeptide-binding Protein, Domain 1"/>
    <property type="match status" value="1"/>
</dbReference>
<dbReference type="EMBL" id="ATAX01000009">
    <property type="protein sequence ID" value="EWM54708.1"/>
    <property type="molecule type" value="Genomic_DNA"/>
</dbReference>
<dbReference type="GO" id="GO:0015833">
    <property type="term" value="P:peptide transport"/>
    <property type="evidence" value="ECO:0007669"/>
    <property type="project" value="TreeGrafter"/>
</dbReference>
<dbReference type="CDD" id="cd08504">
    <property type="entry name" value="PBP2_OppA"/>
    <property type="match status" value="1"/>
</dbReference>
<accession>W7ULS0</accession>
<reference evidence="6 7" key="1">
    <citation type="journal article" date="2014" name="PLoS ONE">
        <title>Rumen cellulosomics: divergent fiber-degrading strategies revealed by comparative genome-wide analysis of six ruminococcal strains.</title>
        <authorList>
            <person name="Dassa B."/>
            <person name="Borovok I."/>
            <person name="Ruimy-Israeli V."/>
            <person name="Lamed R."/>
            <person name="Flint H.J."/>
            <person name="Duncan S.H."/>
            <person name="Henrissat B."/>
            <person name="Coutinho P."/>
            <person name="Morrison M."/>
            <person name="Mosoni P."/>
            <person name="Yeoman C.J."/>
            <person name="White B.A."/>
            <person name="Bayer E.A."/>
        </authorList>
    </citation>
    <scope>NUCLEOTIDE SEQUENCE [LARGE SCALE GENOMIC DNA]</scope>
    <source>
        <strain evidence="6 7">007c</strain>
    </source>
</reference>
<dbReference type="GO" id="GO:0043190">
    <property type="term" value="C:ATP-binding cassette (ABC) transporter complex"/>
    <property type="evidence" value="ECO:0007669"/>
    <property type="project" value="InterPro"/>
</dbReference>
<evidence type="ECO:0000256" key="2">
    <source>
        <dbReference type="ARBA" id="ARBA00005695"/>
    </source>
</evidence>
<dbReference type="PIRSF" id="PIRSF002741">
    <property type="entry name" value="MppA"/>
    <property type="match status" value="1"/>
</dbReference>
<organism evidence="6 7">
    <name type="scientific">Ruminococcus flavefaciens 007c</name>
    <dbReference type="NCBI Taxonomy" id="1341157"/>
    <lineage>
        <taxon>Bacteria</taxon>
        <taxon>Bacillati</taxon>
        <taxon>Bacillota</taxon>
        <taxon>Clostridia</taxon>
        <taxon>Eubacteriales</taxon>
        <taxon>Oscillospiraceae</taxon>
        <taxon>Ruminococcus</taxon>
    </lineage>
</organism>
<dbReference type="PANTHER" id="PTHR30290:SF10">
    <property type="entry name" value="PERIPLASMIC OLIGOPEPTIDE-BINDING PROTEIN-RELATED"/>
    <property type="match status" value="1"/>
</dbReference>
<name>W7ULS0_RUMFL</name>
<dbReference type="eggNOG" id="COG4166">
    <property type="taxonomic scope" value="Bacteria"/>
</dbReference>
<gene>
    <name evidence="6" type="ORF">RF007C_02195</name>
</gene>
<keyword evidence="3" id="KW-0813">Transport</keyword>
<dbReference type="GO" id="GO:1904680">
    <property type="term" value="F:peptide transmembrane transporter activity"/>
    <property type="evidence" value="ECO:0007669"/>
    <property type="project" value="TreeGrafter"/>
</dbReference>
<proteinExistence type="inferred from homology"/>
<feature type="domain" description="Solute-binding protein family 5" evidence="5">
    <location>
        <begin position="99"/>
        <end position="486"/>
    </location>
</feature>
<dbReference type="Pfam" id="PF00496">
    <property type="entry name" value="SBP_bac_5"/>
    <property type="match status" value="1"/>
</dbReference>
<dbReference type="GO" id="GO:0042597">
    <property type="term" value="C:periplasmic space"/>
    <property type="evidence" value="ECO:0007669"/>
    <property type="project" value="UniProtKB-ARBA"/>
</dbReference>
<keyword evidence="7" id="KW-1185">Reference proteome</keyword>
<evidence type="ECO:0000313" key="7">
    <source>
        <dbReference type="Proteomes" id="UP000019365"/>
    </source>
</evidence>
<dbReference type="InterPro" id="IPR039424">
    <property type="entry name" value="SBP_5"/>
</dbReference>
<dbReference type="PROSITE" id="PS00018">
    <property type="entry name" value="EF_HAND_1"/>
    <property type="match status" value="1"/>
</dbReference>
<dbReference type="PATRIC" id="fig|1341157.4.peg.587"/>
<evidence type="ECO:0000256" key="3">
    <source>
        <dbReference type="ARBA" id="ARBA00022448"/>
    </source>
</evidence>
<comment type="similarity">
    <text evidence="2">Belongs to the bacterial solute-binding protein 5 family.</text>
</comment>
<dbReference type="OrthoDB" id="9801912at2"/>
<protein>
    <recommendedName>
        <fullName evidence="5">Solute-binding protein family 5 domain-containing protein</fullName>
    </recommendedName>
</protein>
<dbReference type="PANTHER" id="PTHR30290">
    <property type="entry name" value="PERIPLASMIC BINDING COMPONENT OF ABC TRANSPORTER"/>
    <property type="match status" value="1"/>
</dbReference>
<dbReference type="AlphaFoldDB" id="W7ULS0"/>
<dbReference type="InterPro" id="IPR018247">
    <property type="entry name" value="EF_Hand_1_Ca_BS"/>
</dbReference>
<dbReference type="SUPFAM" id="SSF53850">
    <property type="entry name" value="Periplasmic binding protein-like II"/>
    <property type="match status" value="1"/>
</dbReference>
<evidence type="ECO:0000313" key="6">
    <source>
        <dbReference type="EMBL" id="EWM54708.1"/>
    </source>
</evidence>